<dbReference type="AlphaFoldDB" id="Q6YR91"/>
<protein>
    <submittedName>
        <fullName evidence="1">NAD synthase</fullName>
    </submittedName>
</protein>
<accession>Q6YR91</accession>
<gene>
    <name evidence="1" type="primary">nadE</name>
    <name evidence="1" type="ordered locus">PAM_124</name>
</gene>
<dbReference type="Gene3D" id="1.10.10.1140">
    <property type="entry name" value="Glutamine-dependent NAD+ synthetase, C-terminal domain"/>
    <property type="match status" value="1"/>
</dbReference>
<keyword evidence="2" id="KW-1185">Reference proteome</keyword>
<dbReference type="eggNOG" id="COG0388">
    <property type="taxonomic scope" value="Bacteria"/>
</dbReference>
<dbReference type="STRING" id="262768.PAM_124"/>
<name>Q6YR91_ONYPE</name>
<dbReference type="HOGENOM" id="CLU_857478_0_0_14"/>
<proteinExistence type="predicted"/>
<evidence type="ECO:0000313" key="1">
    <source>
        <dbReference type="EMBL" id="BAD04209.1"/>
    </source>
</evidence>
<dbReference type="Proteomes" id="UP000002523">
    <property type="component" value="Chromosome"/>
</dbReference>
<dbReference type="EMBL" id="AP006628">
    <property type="protein sequence ID" value="BAD04209.1"/>
    <property type="molecule type" value="Genomic_DNA"/>
</dbReference>
<dbReference type="InterPro" id="IPR041856">
    <property type="entry name" value="NAD+_synth_C"/>
</dbReference>
<dbReference type="KEGG" id="poy:PAM_124"/>
<sequence length="324" mass="37012">MANEIQVLALKTKLSNLNAKIIVEITENINDLLTLVVAFQSFSLLQKPLEDFIVILNPLLFSNQTHYQLLKDFLQTKGVFHICESSFLKKKDLLAFLGLDKTDATTNTTNLTDATNDTSATNEINEANETATLFNDINNISTLSNELASCSKDLDQVFLKELASQTQKFLLLENNNFSDMALGKNNPRSHYDHIYNVNAGVPNVLVKELLLYHLEKNYLQIAPALKKLYQKLVQENINQKLIMEDFILCCRIKKGFTKTKIAWLLQIAFDLSPEKSNQLVVSYLKTFYQNQFKRQNMAPGPKVLENSLSPRNEFLLPIYLQRQE</sequence>
<organism evidence="1 2">
    <name type="scientific">Onion yellows phytoplasma (strain OY-M)</name>
    <dbReference type="NCBI Taxonomy" id="262768"/>
    <lineage>
        <taxon>Bacteria</taxon>
        <taxon>Bacillati</taxon>
        <taxon>Mycoplasmatota</taxon>
        <taxon>Mollicutes</taxon>
        <taxon>Acholeplasmatales</taxon>
        <taxon>Acholeplasmataceae</taxon>
        <taxon>Candidatus Phytoplasma</taxon>
        <taxon>16SrI (Aster yellows group)</taxon>
    </lineage>
</organism>
<reference evidence="1 2" key="1">
    <citation type="journal article" date="2004" name="Nat. Genet.">
        <title>Reductive evolution suggested from the complete genome sequence of a plant-pathogenic phytoplasma.</title>
        <authorList>
            <person name="Oshima K."/>
            <person name="Kakizawa S."/>
            <person name="Nishigawa H."/>
            <person name="Jung H.-Y."/>
            <person name="Wei W."/>
            <person name="Suzuki S."/>
            <person name="Arashida R."/>
            <person name="Nakata D."/>
            <person name="Miyata S."/>
            <person name="Ugaki M."/>
            <person name="Namba S."/>
        </authorList>
    </citation>
    <scope>NUCLEOTIDE SEQUENCE [LARGE SCALE GENOMIC DNA]</scope>
    <source>
        <strain evidence="2">OY-M</strain>
    </source>
</reference>
<evidence type="ECO:0000313" key="2">
    <source>
        <dbReference type="Proteomes" id="UP000002523"/>
    </source>
</evidence>
<dbReference type="BioCyc" id="OYEL262768:G1G26-156-MONOMER"/>